<evidence type="ECO:0000313" key="4">
    <source>
        <dbReference type="Proteomes" id="UP000237423"/>
    </source>
</evidence>
<feature type="domain" description="Transposase DDE" evidence="1">
    <location>
        <begin position="105"/>
        <end position="257"/>
    </location>
</feature>
<protein>
    <recommendedName>
        <fullName evidence="1">Transposase DDE domain-containing protein</fullName>
    </recommendedName>
</protein>
<reference evidence="2 4" key="1">
    <citation type="submission" date="2017-11" db="EMBL/GenBank/DDBJ databases">
        <title>Draft Genome Sequence of Methylobacter psychrotolerans Sph1T, an Obligate Methanotroph from Low-Temperature Environments.</title>
        <authorList>
            <person name="Oshkin I.Y."/>
            <person name="Miroshnikov K."/>
            <person name="Belova S.E."/>
            <person name="Korzhenkov A."/>
            <person name="Toshchakov S.V."/>
            <person name="Dedysh S.N."/>
        </authorList>
    </citation>
    <scope>NUCLEOTIDE SEQUENCE [LARGE SCALE GENOMIC DNA]</scope>
    <source>
        <strain evidence="2 4">Sph1</strain>
    </source>
</reference>
<accession>A0A2S5CHX0</accession>
<dbReference type="NCBIfam" id="NF033520">
    <property type="entry name" value="transpos_IS982"/>
    <property type="match status" value="1"/>
</dbReference>
<dbReference type="Proteomes" id="UP000237423">
    <property type="component" value="Unassembled WGS sequence"/>
</dbReference>
<evidence type="ECO:0000313" key="2">
    <source>
        <dbReference type="EMBL" id="POZ50405.1"/>
    </source>
</evidence>
<dbReference type="EMBL" id="PGFZ01000005">
    <property type="protein sequence ID" value="POZ51553.1"/>
    <property type="molecule type" value="Genomic_DNA"/>
</dbReference>
<dbReference type="Pfam" id="PF13612">
    <property type="entry name" value="DDE_Tnp_1_3"/>
    <property type="match status" value="1"/>
</dbReference>
<sequence length="296" mass="33596">MPVEDFIIYVYCCVCDCYEKVAPHPLRKRGFPTKLSDCEAITMEIVGEFMGKDQDKGIWEYFRNHWHGLFPNLGSRSSFVKQAANLWVVKGRILGQLARQLGADTNTVHLVDGFPMPVCKITRAARSRCFRTEAGYGYCAAKDEKYYGFEGHLLTDSNGIICGFAFANAPIDERDVVPELAEGLGGWLIGDKGYIRPWLNSELAKRGISLQTPLRKNMDGPRPKAFVRQLTATRRLVETVIGQLTERFHIERIRARNLWHLANRVIRKLLAHTVGVFLNCCLGRHQPLQFEGLVQI</sequence>
<gene>
    <name evidence="3" type="ORF">AADEFJLK_02420</name>
    <name evidence="2" type="ORF">AADEFJLK_03818</name>
</gene>
<dbReference type="InterPro" id="IPR025668">
    <property type="entry name" value="Tnp_DDE_dom"/>
</dbReference>
<dbReference type="RefSeq" id="WP_103974466.1">
    <property type="nucleotide sequence ID" value="NZ_PGFZ01000005.1"/>
</dbReference>
<evidence type="ECO:0000313" key="3">
    <source>
        <dbReference type="EMBL" id="POZ51553.1"/>
    </source>
</evidence>
<comment type="caution">
    <text evidence="2">The sequence shown here is derived from an EMBL/GenBank/DDBJ whole genome shotgun (WGS) entry which is preliminary data.</text>
</comment>
<evidence type="ECO:0000259" key="1">
    <source>
        <dbReference type="Pfam" id="PF13612"/>
    </source>
</evidence>
<dbReference type="AlphaFoldDB" id="A0A2S5CHX0"/>
<proteinExistence type="predicted"/>
<dbReference type="EMBL" id="PGFZ01000011">
    <property type="protein sequence ID" value="POZ50405.1"/>
    <property type="molecule type" value="Genomic_DNA"/>
</dbReference>
<name>A0A2S5CHX0_9GAMM</name>
<organism evidence="2 4">
    <name type="scientific">Methylovulum psychrotolerans</name>
    <dbReference type="NCBI Taxonomy" id="1704499"/>
    <lineage>
        <taxon>Bacteria</taxon>
        <taxon>Pseudomonadati</taxon>
        <taxon>Pseudomonadota</taxon>
        <taxon>Gammaproteobacteria</taxon>
        <taxon>Methylococcales</taxon>
        <taxon>Methylococcaceae</taxon>
        <taxon>Methylovulum</taxon>
    </lineage>
</organism>